<protein>
    <recommendedName>
        <fullName evidence="4">Lipoprotein</fullName>
    </recommendedName>
</protein>
<accession>A0AA35XIF4</accession>
<dbReference type="AlphaFoldDB" id="A0AA35XIF4"/>
<evidence type="ECO:0000313" key="3">
    <source>
        <dbReference type="Proteomes" id="UP001174909"/>
    </source>
</evidence>
<dbReference type="PROSITE" id="PS51257">
    <property type="entry name" value="PROKAR_LIPOPROTEIN"/>
    <property type="match status" value="1"/>
</dbReference>
<comment type="caution">
    <text evidence="2">The sequence shown here is derived from an EMBL/GenBank/DDBJ whole genome shotgun (WGS) entry which is preliminary data.</text>
</comment>
<feature type="non-terminal residue" evidence="2">
    <location>
        <position position="123"/>
    </location>
</feature>
<proteinExistence type="predicted"/>
<gene>
    <name evidence="2" type="ORF">GBAR_LOCUS28438</name>
</gene>
<sequence length="123" mass="14358">MMIKIKGLILLTISLAVMLTGCGQSNEHAIFRSGDMITIYWVLEENAEITNFELKDNILEFDIDDEELHEKQMLPINFAKNHETLEIKGMTRLDDLAIFHIWVNPMRQSHKELPKTQSTYMTY</sequence>
<dbReference type="Proteomes" id="UP001174909">
    <property type="component" value="Unassembled WGS sequence"/>
</dbReference>
<keyword evidence="3" id="KW-1185">Reference proteome</keyword>
<evidence type="ECO:0000256" key="1">
    <source>
        <dbReference type="SAM" id="SignalP"/>
    </source>
</evidence>
<organism evidence="2 3">
    <name type="scientific">Geodia barretti</name>
    <name type="common">Barrett's horny sponge</name>
    <dbReference type="NCBI Taxonomy" id="519541"/>
    <lineage>
        <taxon>Eukaryota</taxon>
        <taxon>Metazoa</taxon>
        <taxon>Porifera</taxon>
        <taxon>Demospongiae</taxon>
        <taxon>Heteroscleromorpha</taxon>
        <taxon>Tetractinellida</taxon>
        <taxon>Astrophorina</taxon>
        <taxon>Geodiidae</taxon>
        <taxon>Geodia</taxon>
    </lineage>
</organism>
<keyword evidence="1" id="KW-0732">Signal</keyword>
<feature type="signal peptide" evidence="1">
    <location>
        <begin position="1"/>
        <end position="25"/>
    </location>
</feature>
<name>A0AA35XIF4_GEOBA</name>
<evidence type="ECO:0000313" key="2">
    <source>
        <dbReference type="EMBL" id="CAI8051987.1"/>
    </source>
</evidence>
<dbReference type="EMBL" id="CASHTH010003975">
    <property type="protein sequence ID" value="CAI8051987.1"/>
    <property type="molecule type" value="Genomic_DNA"/>
</dbReference>
<evidence type="ECO:0008006" key="4">
    <source>
        <dbReference type="Google" id="ProtNLM"/>
    </source>
</evidence>
<feature type="chain" id="PRO_5041470258" description="Lipoprotein" evidence="1">
    <location>
        <begin position="26"/>
        <end position="123"/>
    </location>
</feature>
<reference evidence="2" key="1">
    <citation type="submission" date="2023-03" db="EMBL/GenBank/DDBJ databases">
        <authorList>
            <person name="Steffen K."/>
            <person name="Cardenas P."/>
        </authorList>
    </citation>
    <scope>NUCLEOTIDE SEQUENCE</scope>
</reference>